<evidence type="ECO:0000256" key="5">
    <source>
        <dbReference type="ARBA" id="ARBA00022692"/>
    </source>
</evidence>
<gene>
    <name evidence="10 12" type="primary">secF</name>
    <name evidence="12" type="ORF">COS49_02230</name>
</gene>
<dbReference type="Proteomes" id="UP000229894">
    <property type="component" value="Unassembled WGS sequence"/>
</dbReference>
<dbReference type="InterPro" id="IPR022646">
    <property type="entry name" value="SecD/SecF_CS"/>
</dbReference>
<evidence type="ECO:0000259" key="11">
    <source>
        <dbReference type="PROSITE" id="PS50156"/>
    </source>
</evidence>
<keyword evidence="6 10" id="KW-0653">Protein transport</keyword>
<comment type="subcellular location">
    <subcellularLocation>
        <location evidence="1 10">Cell membrane</location>
        <topology evidence="1 10">Multi-pass membrane protein</topology>
    </subcellularLocation>
</comment>
<keyword evidence="2 10" id="KW-0813">Transport</keyword>
<name>A0A2M7BU84_9BACT</name>
<evidence type="ECO:0000256" key="8">
    <source>
        <dbReference type="ARBA" id="ARBA00023010"/>
    </source>
</evidence>
<feature type="transmembrane region" description="Helical" evidence="10">
    <location>
        <begin position="196"/>
        <end position="215"/>
    </location>
</feature>
<feature type="transmembrane region" description="Helical" evidence="10">
    <location>
        <begin position="247"/>
        <end position="264"/>
    </location>
</feature>
<comment type="similarity">
    <text evidence="10">Belongs to the SecD/SecF family. SecF subfamily.</text>
</comment>
<dbReference type="InterPro" id="IPR048634">
    <property type="entry name" value="SecD_SecF_C"/>
</dbReference>
<feature type="transmembrane region" description="Helical" evidence="10">
    <location>
        <begin position="131"/>
        <end position="150"/>
    </location>
</feature>
<keyword evidence="8 10" id="KW-0811">Translocation</keyword>
<evidence type="ECO:0000256" key="7">
    <source>
        <dbReference type="ARBA" id="ARBA00022989"/>
    </source>
</evidence>
<dbReference type="InterPro" id="IPR022813">
    <property type="entry name" value="SecD/SecF_arch_bac"/>
</dbReference>
<feature type="transmembrane region" description="Helical" evidence="10">
    <location>
        <begin position="162"/>
        <end position="184"/>
    </location>
</feature>
<dbReference type="GO" id="GO:0006605">
    <property type="term" value="P:protein targeting"/>
    <property type="evidence" value="ECO:0007669"/>
    <property type="project" value="UniProtKB-UniRule"/>
</dbReference>
<sequence>MNLIKYRYIFFFISGVLIVASITAAFVYGLKPGIDFTGGTLWQIKSSTNNTNNQGLITNNLKQFFENELNIKNATIYPEAESQSYLIKLSHISEEEHQNYLTALNYKFGQIEEMRYEAIGPAIGKELKGKAIWAVIFVLLGISLYVAYAFRKVSYPVKSWKYGIITLITLFHDVIISIGALALLGWKFGVELDTKFIVALLVIIGFSVHDTIVVFDRIRENLLTDRGRKDLKDIINDSIRQTFARSVNTSLTLVLTLLALFFYGPLVLKYFVLLILTGTVIGTYSSIFIASPSLLFFKNKPR</sequence>
<evidence type="ECO:0000313" key="13">
    <source>
        <dbReference type="Proteomes" id="UP000229894"/>
    </source>
</evidence>
<dbReference type="Gene3D" id="1.20.1640.10">
    <property type="entry name" value="Multidrug efflux transporter AcrB transmembrane domain"/>
    <property type="match status" value="1"/>
</dbReference>
<evidence type="ECO:0000256" key="9">
    <source>
        <dbReference type="ARBA" id="ARBA00023136"/>
    </source>
</evidence>
<accession>A0A2M7BU84</accession>
<comment type="subunit">
    <text evidence="10">Forms a complex with SecD. Part of the essential Sec protein translocation apparatus which comprises SecA, SecYEG and auxiliary proteins SecDF. Other proteins may also be involved.</text>
</comment>
<dbReference type="InterPro" id="IPR022645">
    <property type="entry name" value="SecD/SecF_bac"/>
</dbReference>
<dbReference type="PROSITE" id="PS50156">
    <property type="entry name" value="SSD"/>
    <property type="match status" value="1"/>
</dbReference>
<reference evidence="13" key="1">
    <citation type="submission" date="2017-09" db="EMBL/GenBank/DDBJ databases">
        <title>Depth-based differentiation of microbial function through sediment-hosted aquifers and enrichment of novel symbionts in the deep terrestrial subsurface.</title>
        <authorList>
            <person name="Probst A.J."/>
            <person name="Ladd B."/>
            <person name="Jarett J.K."/>
            <person name="Geller-Mcgrath D.E."/>
            <person name="Sieber C.M.K."/>
            <person name="Emerson J.B."/>
            <person name="Anantharaman K."/>
            <person name="Thomas B.C."/>
            <person name="Malmstrom R."/>
            <person name="Stieglmeier M."/>
            <person name="Klingl A."/>
            <person name="Woyke T."/>
            <person name="Ryan C.M."/>
            <person name="Banfield J.F."/>
        </authorList>
    </citation>
    <scope>NUCLEOTIDE SEQUENCE [LARGE SCALE GENOMIC DNA]</scope>
</reference>
<feature type="transmembrane region" description="Helical" evidence="10">
    <location>
        <begin position="9"/>
        <end position="30"/>
    </location>
</feature>
<evidence type="ECO:0000256" key="6">
    <source>
        <dbReference type="ARBA" id="ARBA00022927"/>
    </source>
</evidence>
<dbReference type="Pfam" id="PF02355">
    <property type="entry name" value="SecD_SecF_C"/>
    <property type="match status" value="1"/>
</dbReference>
<keyword evidence="3 10" id="KW-1003">Cell membrane</keyword>
<protein>
    <recommendedName>
        <fullName evidence="10">Protein-export membrane protein SecF</fullName>
    </recommendedName>
</protein>
<keyword evidence="9 10" id="KW-0472">Membrane</keyword>
<dbReference type="PANTHER" id="PTHR30081">
    <property type="entry name" value="PROTEIN-EXPORT MEMBRANE PROTEIN SEC"/>
    <property type="match status" value="1"/>
</dbReference>
<evidence type="ECO:0000256" key="4">
    <source>
        <dbReference type="ARBA" id="ARBA00022519"/>
    </source>
</evidence>
<evidence type="ECO:0000256" key="2">
    <source>
        <dbReference type="ARBA" id="ARBA00022448"/>
    </source>
</evidence>
<dbReference type="Pfam" id="PF07549">
    <property type="entry name" value="Sec_GG"/>
    <property type="match status" value="1"/>
</dbReference>
<organism evidence="12 13">
    <name type="scientific">Candidatus Portnoybacteria bacterium CG03_land_8_20_14_0_80_41_10</name>
    <dbReference type="NCBI Taxonomy" id="1974808"/>
    <lineage>
        <taxon>Bacteria</taxon>
        <taxon>Candidatus Portnoyibacteriota</taxon>
    </lineage>
</organism>
<proteinExistence type="inferred from homology"/>
<dbReference type="GO" id="GO:0015450">
    <property type="term" value="F:protein-transporting ATPase activity"/>
    <property type="evidence" value="ECO:0007669"/>
    <property type="project" value="InterPro"/>
</dbReference>
<evidence type="ECO:0000313" key="12">
    <source>
        <dbReference type="EMBL" id="PIV10120.1"/>
    </source>
</evidence>
<dbReference type="EMBL" id="PEUX01000046">
    <property type="protein sequence ID" value="PIV10120.1"/>
    <property type="molecule type" value="Genomic_DNA"/>
</dbReference>
<dbReference type="NCBIfam" id="TIGR00966">
    <property type="entry name" value="transloc_SecF"/>
    <property type="match status" value="1"/>
</dbReference>
<feature type="transmembrane region" description="Helical" evidence="10">
    <location>
        <begin position="270"/>
        <end position="297"/>
    </location>
</feature>
<evidence type="ECO:0000256" key="1">
    <source>
        <dbReference type="ARBA" id="ARBA00004651"/>
    </source>
</evidence>
<dbReference type="PRINTS" id="PR01755">
    <property type="entry name" value="SECFTRNLCASE"/>
</dbReference>
<keyword evidence="5 10" id="KW-0812">Transmembrane</keyword>
<dbReference type="InterPro" id="IPR005665">
    <property type="entry name" value="SecF_bac"/>
</dbReference>
<dbReference type="GO" id="GO:0043952">
    <property type="term" value="P:protein transport by the Sec complex"/>
    <property type="evidence" value="ECO:0007669"/>
    <property type="project" value="UniProtKB-UniRule"/>
</dbReference>
<dbReference type="AlphaFoldDB" id="A0A2M7BU84"/>
<evidence type="ECO:0000256" key="10">
    <source>
        <dbReference type="HAMAP-Rule" id="MF_01464"/>
    </source>
</evidence>
<dbReference type="GO" id="GO:0065002">
    <property type="term" value="P:intracellular protein transmembrane transport"/>
    <property type="evidence" value="ECO:0007669"/>
    <property type="project" value="UniProtKB-UniRule"/>
</dbReference>
<dbReference type="HAMAP" id="MF_01464_B">
    <property type="entry name" value="SecF_B"/>
    <property type="match status" value="1"/>
</dbReference>
<evidence type="ECO:0000256" key="3">
    <source>
        <dbReference type="ARBA" id="ARBA00022475"/>
    </source>
</evidence>
<comment type="function">
    <text evidence="10">Part of the Sec protein translocase complex. Interacts with the SecYEG preprotein conducting channel. SecDF uses the proton motive force (PMF) to complete protein translocation after the ATP-dependent function of SecA.</text>
</comment>
<dbReference type="GO" id="GO:0005886">
    <property type="term" value="C:plasma membrane"/>
    <property type="evidence" value="ECO:0007669"/>
    <property type="project" value="UniProtKB-SubCell"/>
</dbReference>
<feature type="domain" description="SSD" evidence="11">
    <location>
        <begin position="131"/>
        <end position="296"/>
    </location>
</feature>
<dbReference type="PANTHER" id="PTHR30081:SF8">
    <property type="entry name" value="PROTEIN TRANSLOCASE SUBUNIT SECF"/>
    <property type="match status" value="1"/>
</dbReference>
<keyword evidence="7 10" id="KW-1133">Transmembrane helix</keyword>
<keyword evidence="4" id="KW-0997">Cell inner membrane</keyword>
<dbReference type="SUPFAM" id="SSF82866">
    <property type="entry name" value="Multidrug efflux transporter AcrB transmembrane domain"/>
    <property type="match status" value="1"/>
</dbReference>
<dbReference type="InterPro" id="IPR000731">
    <property type="entry name" value="SSD"/>
</dbReference>
<comment type="caution">
    <text evidence="12">The sequence shown here is derived from an EMBL/GenBank/DDBJ whole genome shotgun (WGS) entry which is preliminary data.</text>
</comment>